<reference evidence="5 6" key="1">
    <citation type="submission" date="2018-09" db="EMBL/GenBank/DDBJ databases">
        <title>Paenibacillus aracenensis nov. sp. isolated from a cave in southern Spain.</title>
        <authorList>
            <person name="Jurado V."/>
            <person name="Gutierrez-Patricio S."/>
            <person name="Gonzalez-Pimentel J.L."/>
            <person name="Miller A.Z."/>
            <person name="Laiz L."/>
            <person name="Saiz-Jimenez C."/>
        </authorList>
    </citation>
    <scope>NUCLEOTIDE SEQUENCE [LARGE SCALE GENOMIC DNA]</scope>
    <source>
        <strain evidence="5 6">JCM 19203</strain>
    </source>
</reference>
<evidence type="ECO:0000259" key="4">
    <source>
        <dbReference type="PROSITE" id="PS50043"/>
    </source>
</evidence>
<dbReference type="GO" id="GO:0003677">
    <property type="term" value="F:DNA binding"/>
    <property type="evidence" value="ECO:0007669"/>
    <property type="project" value="UniProtKB-KW"/>
</dbReference>
<dbReference type="PROSITE" id="PS50043">
    <property type="entry name" value="HTH_LUXR_2"/>
    <property type="match status" value="1"/>
</dbReference>
<dbReference type="Pfam" id="PF25873">
    <property type="entry name" value="WHD_MalT"/>
    <property type="match status" value="1"/>
</dbReference>
<evidence type="ECO:0000313" key="5">
    <source>
        <dbReference type="EMBL" id="RJX38813.1"/>
    </source>
</evidence>
<dbReference type="PRINTS" id="PR00038">
    <property type="entry name" value="HTHLUXR"/>
</dbReference>
<dbReference type="EMBL" id="QXQB01000003">
    <property type="protein sequence ID" value="RJX38813.1"/>
    <property type="molecule type" value="Genomic_DNA"/>
</dbReference>
<dbReference type="SUPFAM" id="SSF48452">
    <property type="entry name" value="TPR-like"/>
    <property type="match status" value="1"/>
</dbReference>
<feature type="domain" description="HTH luxR-type" evidence="4">
    <location>
        <begin position="803"/>
        <end position="868"/>
    </location>
</feature>
<keyword evidence="2" id="KW-0238">DNA-binding</keyword>
<name>A0A3A6PSK8_9BACL</name>
<protein>
    <submittedName>
        <fullName evidence="5">Helix-turn-helix transcriptional regulator</fullName>
    </submittedName>
</protein>
<dbReference type="InterPro" id="IPR059106">
    <property type="entry name" value="WHD_MalT"/>
</dbReference>
<dbReference type="SUPFAM" id="SSF52540">
    <property type="entry name" value="P-loop containing nucleoside triphosphate hydrolases"/>
    <property type="match status" value="1"/>
</dbReference>
<dbReference type="Pfam" id="PF00196">
    <property type="entry name" value="GerE"/>
    <property type="match status" value="1"/>
</dbReference>
<comment type="caution">
    <text evidence="5">The sequence shown here is derived from an EMBL/GenBank/DDBJ whole genome shotgun (WGS) entry which is preliminary data.</text>
</comment>
<evidence type="ECO:0000256" key="2">
    <source>
        <dbReference type="ARBA" id="ARBA00023125"/>
    </source>
</evidence>
<dbReference type="RefSeq" id="WP_120111493.1">
    <property type="nucleotide sequence ID" value="NZ_QXQB01000003.1"/>
</dbReference>
<dbReference type="SUPFAM" id="SSF46894">
    <property type="entry name" value="C-terminal effector domain of the bipartite response regulators"/>
    <property type="match status" value="1"/>
</dbReference>
<dbReference type="GO" id="GO:0006355">
    <property type="term" value="P:regulation of DNA-templated transcription"/>
    <property type="evidence" value="ECO:0007669"/>
    <property type="project" value="InterPro"/>
</dbReference>
<dbReference type="SMART" id="SM00421">
    <property type="entry name" value="HTH_LUXR"/>
    <property type="match status" value="1"/>
</dbReference>
<dbReference type="Gene3D" id="1.10.10.10">
    <property type="entry name" value="Winged helix-like DNA-binding domain superfamily/Winged helix DNA-binding domain"/>
    <property type="match status" value="1"/>
</dbReference>
<evidence type="ECO:0000313" key="6">
    <source>
        <dbReference type="Proteomes" id="UP000267798"/>
    </source>
</evidence>
<dbReference type="Gene3D" id="1.25.40.10">
    <property type="entry name" value="Tetratricopeptide repeat domain"/>
    <property type="match status" value="1"/>
</dbReference>
<dbReference type="InterPro" id="IPR000792">
    <property type="entry name" value="Tscrpt_reg_LuxR_C"/>
</dbReference>
<proteinExistence type="predicted"/>
<dbReference type="PANTHER" id="PTHR44688:SF16">
    <property type="entry name" value="DNA-BINDING TRANSCRIPTIONAL ACTIVATOR DEVR_DOSR"/>
    <property type="match status" value="1"/>
</dbReference>
<dbReference type="PANTHER" id="PTHR44688">
    <property type="entry name" value="DNA-BINDING TRANSCRIPTIONAL ACTIVATOR DEVR_DOSR"/>
    <property type="match status" value="1"/>
</dbReference>
<accession>A0A3A6PSK8</accession>
<dbReference type="Pfam" id="PF17874">
    <property type="entry name" value="TPR_MalT"/>
    <property type="match status" value="1"/>
</dbReference>
<dbReference type="InterPro" id="IPR041617">
    <property type="entry name" value="TPR_MalT"/>
</dbReference>
<dbReference type="InterPro" id="IPR011990">
    <property type="entry name" value="TPR-like_helical_dom_sf"/>
</dbReference>
<organism evidence="5 6">
    <name type="scientific">Paenibacillus pinisoli</name>
    <dbReference type="NCBI Taxonomy" id="1276110"/>
    <lineage>
        <taxon>Bacteria</taxon>
        <taxon>Bacillati</taxon>
        <taxon>Bacillota</taxon>
        <taxon>Bacilli</taxon>
        <taxon>Bacillales</taxon>
        <taxon>Paenibacillaceae</taxon>
        <taxon>Paenibacillus</taxon>
    </lineage>
</organism>
<dbReference type="InterPro" id="IPR036388">
    <property type="entry name" value="WH-like_DNA-bd_sf"/>
</dbReference>
<dbReference type="Proteomes" id="UP000267798">
    <property type="component" value="Unassembled WGS sequence"/>
</dbReference>
<dbReference type="PROSITE" id="PS00622">
    <property type="entry name" value="HTH_LUXR_1"/>
    <property type="match status" value="1"/>
</dbReference>
<keyword evidence="3" id="KW-0804">Transcription</keyword>
<dbReference type="InterPro" id="IPR027417">
    <property type="entry name" value="P-loop_NTPase"/>
</dbReference>
<dbReference type="OrthoDB" id="1137593at2"/>
<dbReference type="CDD" id="cd06170">
    <property type="entry name" value="LuxR_C_like"/>
    <property type="match status" value="1"/>
</dbReference>
<keyword evidence="6" id="KW-1185">Reference proteome</keyword>
<dbReference type="AlphaFoldDB" id="A0A3A6PSK8"/>
<evidence type="ECO:0000256" key="3">
    <source>
        <dbReference type="ARBA" id="ARBA00023163"/>
    </source>
</evidence>
<gene>
    <name evidence="5" type="ORF">D3P09_14875</name>
</gene>
<sequence>MTGSDSHLLTSKLHMPIPSKAYVSRPQLLDLLDEGARRRITYVSAPAGYGKTTLISAWAHQRQGWAIGWLSLDEGDNDPVRFWQYVAAAIDCCRPGFAGRVMPALASMPSEGFESFLIRFMNELRNDKGRVYLVLDDFHLIREPLVIEAFFYLIDYLPEDMHLIVAARTDAMLSKARFFSRGWAMRLDETQLRFNLGDTEEFLRQSGVRGLTGAQKEQILQMTEGWITGLKLLLLSQVREGKSFDLAKVSNLPVNGKMMEQYLFEEIFESLTAEQKSFLMECSPLNRFSEPLCRAVTGRGDAGQCIEFLENANLFLIPLDHERGWWRFHHLFADFLRARLEKERHGRVTELQKAAAAWFESQKLEEEAVDYYLAGKCYEEAVRLLAKMNAFMIRREFSTLRGWLSVIPEALLWENRSLYLSYILALLMDNKPDQADLLLRQADERLSDPVSDWKEGEKENLLGNLHFLRSIKATKYEMDVVDGLGHIMHSMRYIPEGSELLYASPSPQLVPTAFRNYNGKRGKHLPREVAEPLFRGMIEFFTPMNIQAQARMCYAEYLYERDELEESEKELRLTLAENTGNSFQPEKVYLPVYLFLSRLYRARQDPEESLRWLDEAAAEAVARKASDDIWLYLEAEHAAIEIEHGRLQAAVEWRDKYELSSTDPVSIYLLFPYILLLRILIAEENYDEAYPLSIKLLKVSEKGHRPMDALEVQILQAMMYRRTGKTEHALLTLEEALGYAEPDGYTRIFLDKGVEVAGLLNEYMMHRKRGHVGGDRGLPTLAFVRRVLLGFGEQAISIPSAGEVSLKTILTEREYMIYAKMAAGLHNKEIASELGIGMGTLKSHINHIYGKLQVSNRVEALRRGKELEGL</sequence>
<dbReference type="InterPro" id="IPR016032">
    <property type="entry name" value="Sig_transdc_resp-reg_C-effctor"/>
</dbReference>
<dbReference type="Gene3D" id="3.40.50.300">
    <property type="entry name" value="P-loop containing nucleotide triphosphate hydrolases"/>
    <property type="match status" value="1"/>
</dbReference>
<evidence type="ECO:0000256" key="1">
    <source>
        <dbReference type="ARBA" id="ARBA00023015"/>
    </source>
</evidence>
<keyword evidence="1" id="KW-0805">Transcription regulation</keyword>